<dbReference type="PANTHER" id="PTHR23131">
    <property type="entry name" value="ENDORIBONUCLEASE LACTB2"/>
    <property type="match status" value="1"/>
</dbReference>
<reference evidence="3 4" key="1">
    <citation type="submission" date="2022-06" db="EMBL/GenBank/DDBJ databases">
        <title>Halogeometricum sp. a new haloarchaeum isolate from saline soil.</title>
        <authorList>
            <person name="Strakova D."/>
            <person name="Galisteo C."/>
            <person name="Sanchez-Porro C."/>
            <person name="Ventosa A."/>
        </authorList>
    </citation>
    <scope>NUCLEOTIDE SEQUENCE [LARGE SCALE GENOMIC DNA]</scope>
    <source>
        <strain evidence="4">S3BR25-2</strain>
    </source>
</reference>
<evidence type="ECO:0000313" key="3">
    <source>
        <dbReference type="EMBL" id="MDS0295522.1"/>
    </source>
</evidence>
<sequence length="319" mass="34655">MSDPHRIAVNEGSPEGSNSAYVLPDRGVVVDPGPPGDDDFERLRAGVEASGLALGDVEHVVLTHWHADHVGLAPRLADAADATIHMHRRDAPLLAEYREARRRRVRRDASVLAGWGVPEERIEEVRERDAPSPLPDRTPVVAHEDGDVVAGGELLHAPGHTEGHLAYRCDDALFVGDAVLPTYTPNVGGSDTRAENPLPDYLRTLRRLLRHDGECYPGHGDDLSLRERVGEIRSHHRERAGRVAERLGVHGEATPWELAVDLFGEMRGVHVKFGAGESAAHLRALAAAAESPVSRVGSDPERYALTGRSAEAVLDSLFE</sequence>
<accession>A0ABU2G403</accession>
<dbReference type="InterPro" id="IPR050662">
    <property type="entry name" value="Sec-metab_biosynth-thioest"/>
</dbReference>
<dbReference type="PANTHER" id="PTHR23131:SF4">
    <property type="entry name" value="METALLO-BETA-LACTAMASE SUPERFAMILY POTEIN"/>
    <property type="match status" value="1"/>
</dbReference>
<dbReference type="InterPro" id="IPR001279">
    <property type="entry name" value="Metallo-B-lactamas"/>
</dbReference>
<feature type="domain" description="Metallo-beta-lactamase" evidence="2">
    <location>
        <begin position="16"/>
        <end position="219"/>
    </location>
</feature>
<organism evidence="3 4">
    <name type="scientific">Halogeometricum luteum</name>
    <dbReference type="NCBI Taxonomy" id="2950537"/>
    <lineage>
        <taxon>Archaea</taxon>
        <taxon>Methanobacteriati</taxon>
        <taxon>Methanobacteriota</taxon>
        <taxon>Stenosarchaea group</taxon>
        <taxon>Halobacteria</taxon>
        <taxon>Halobacteriales</taxon>
        <taxon>Haloferacaceae</taxon>
        <taxon>Halogeometricum</taxon>
    </lineage>
</organism>
<feature type="region of interest" description="Disordered" evidence="1">
    <location>
        <begin position="1"/>
        <end position="22"/>
    </location>
</feature>
<dbReference type="EMBL" id="JAMQOQ010000004">
    <property type="protein sequence ID" value="MDS0295522.1"/>
    <property type="molecule type" value="Genomic_DNA"/>
</dbReference>
<dbReference type="InterPro" id="IPR036866">
    <property type="entry name" value="RibonucZ/Hydroxyglut_hydro"/>
</dbReference>
<evidence type="ECO:0000313" key="4">
    <source>
        <dbReference type="Proteomes" id="UP001254813"/>
    </source>
</evidence>
<dbReference type="RefSeq" id="WP_310929448.1">
    <property type="nucleotide sequence ID" value="NZ_JAMQOQ010000004.1"/>
</dbReference>
<dbReference type="Pfam" id="PF00753">
    <property type="entry name" value="Lactamase_B"/>
    <property type="match status" value="1"/>
</dbReference>
<protein>
    <submittedName>
        <fullName evidence="3">MBL fold metallo-hydrolase</fullName>
    </submittedName>
</protein>
<keyword evidence="4" id="KW-1185">Reference proteome</keyword>
<evidence type="ECO:0000259" key="2">
    <source>
        <dbReference type="SMART" id="SM00849"/>
    </source>
</evidence>
<dbReference type="Gene3D" id="3.60.15.10">
    <property type="entry name" value="Ribonuclease Z/Hydroxyacylglutathione hydrolase-like"/>
    <property type="match status" value="1"/>
</dbReference>
<dbReference type="Proteomes" id="UP001254813">
    <property type="component" value="Unassembled WGS sequence"/>
</dbReference>
<name>A0ABU2G403_9EURY</name>
<comment type="caution">
    <text evidence="3">The sequence shown here is derived from an EMBL/GenBank/DDBJ whole genome shotgun (WGS) entry which is preliminary data.</text>
</comment>
<gene>
    <name evidence="3" type="ORF">NDI79_15220</name>
</gene>
<dbReference type="SUPFAM" id="SSF56281">
    <property type="entry name" value="Metallo-hydrolase/oxidoreductase"/>
    <property type="match status" value="1"/>
</dbReference>
<dbReference type="SMART" id="SM00849">
    <property type="entry name" value="Lactamase_B"/>
    <property type="match status" value="1"/>
</dbReference>
<proteinExistence type="predicted"/>
<evidence type="ECO:0000256" key="1">
    <source>
        <dbReference type="SAM" id="MobiDB-lite"/>
    </source>
</evidence>